<dbReference type="AlphaFoldDB" id="A0A8S9YEA4"/>
<comment type="caution">
    <text evidence="2">The sequence shown here is derived from an EMBL/GenBank/DDBJ whole genome shotgun (WGS) entry which is preliminary data.</text>
</comment>
<reference evidence="2" key="1">
    <citation type="submission" date="2019-07" db="EMBL/GenBank/DDBJ databases">
        <title>Annotation for the trematode Paragonimus miyazaki's.</title>
        <authorList>
            <person name="Choi Y.-J."/>
        </authorList>
    </citation>
    <scope>NUCLEOTIDE SEQUENCE</scope>
    <source>
        <strain evidence="2">Japan</strain>
    </source>
</reference>
<dbReference type="PANTHER" id="PTHR23317:SF26">
    <property type="entry name" value="ZIZIMIN, ISOFORM K"/>
    <property type="match status" value="1"/>
</dbReference>
<gene>
    <name evidence="2" type="ORF">EG68_10638</name>
</gene>
<evidence type="ECO:0000313" key="3">
    <source>
        <dbReference type="Proteomes" id="UP000822476"/>
    </source>
</evidence>
<dbReference type="OrthoDB" id="6244505at2759"/>
<evidence type="ECO:0000259" key="1">
    <source>
        <dbReference type="Pfam" id="PF11878"/>
    </source>
</evidence>
<name>A0A8S9YEA4_9TREM</name>
<sequence length="972" mass="108139">MTEKRKFTQHILPSARKLRDNDRDFVKPDILCFKFGWGSCIPEPVEYEGFITKNKISIASDPHRELLLFPADDIKLIRLPKTHRTANAGTPPDALKVNVFAFNPLGRHSVNFLATGEWICVQQASVLLRGHYWKLPRTSSVQKLLGSLSDYWFSVDQCGQSVAESSSGVSVKHSPMHTSTNRSWTTAVMPTRSRQLTLDSIVQNGELNRTTEGSSSAEALQVSKLRGLRAKSRSLVNGRTDNLLCVNDALTDGNVVDQICPSGDKPTVAPKTYVESPIAIGTREMYASYLRVREGFLASGQENALQTTTELKMTLKPYCLRQLRADELSGRLNTVDRPRQSMDSSVPRMMQRKPTDQHLRAGMYVIAPLGWRAFGYERPEDCEQQNVIFLDTIDTVHAIGDRWLKLDRIPANQRCQLVKPCSLPSELFIYFDQSVGGADKRQVWLQLIQDAINAERSCQLLGYQRSFEYNRYATRSGSDFRAITDQVDRSSHEQSDEESVALASIRNALQRYAQETEFLISHQRQKNRLRLITIHPEVRHTYELSTVAAEERSRFKWASHSAFAHRVNSLSRVIDSRTSARLNGYSVSKELADSAVSPPTSPMPFPDRTDQLCARRFLVTCLELKSRVQAAVDNSTEVASATQLDNPEPYFVTMFLLNTIDGRRVSEDFHWNPNTSLIEAMIPAELYRQLAWTNGSSPNETKPSTADNMPAVGCGSPTVVHTQAVVNRPALGLSRPGRGHAPPPPLSPKPIITPHGMKTSLQPGKLAQCRSALFSVPTNLSSVGAIYLVIRVDKVLNGMVGTAVDRYTKAAQLTSGGSGPPEASTETENKLATALYRSMITYCRHLGRYRMPFAWGARSLCSRSYSVPLFKVDPNKLSEGSFIHLVQSLARLSESGATLGPLSNVEKRATLTSGLPPTWDSVGREEPTVDSIERSLKTQSVPIRLEVAVSELMEQPDDSSAHNLHGWLESLS</sequence>
<dbReference type="InterPro" id="IPR026791">
    <property type="entry name" value="DOCK"/>
</dbReference>
<dbReference type="Proteomes" id="UP000822476">
    <property type="component" value="Unassembled WGS sequence"/>
</dbReference>
<evidence type="ECO:0000313" key="2">
    <source>
        <dbReference type="EMBL" id="KAF7232930.1"/>
    </source>
</evidence>
<organism evidence="2 3">
    <name type="scientific">Paragonimus skrjabini miyazakii</name>
    <dbReference type="NCBI Taxonomy" id="59628"/>
    <lineage>
        <taxon>Eukaryota</taxon>
        <taxon>Metazoa</taxon>
        <taxon>Spiralia</taxon>
        <taxon>Lophotrochozoa</taxon>
        <taxon>Platyhelminthes</taxon>
        <taxon>Trematoda</taxon>
        <taxon>Digenea</taxon>
        <taxon>Plagiorchiida</taxon>
        <taxon>Troglotremata</taxon>
        <taxon>Troglotrematidae</taxon>
        <taxon>Paragonimus</taxon>
    </lineage>
</organism>
<dbReference type="InterPro" id="IPR021816">
    <property type="entry name" value="DOCK_C/D_N"/>
</dbReference>
<dbReference type="GO" id="GO:0005085">
    <property type="term" value="F:guanyl-nucleotide exchange factor activity"/>
    <property type="evidence" value="ECO:0007669"/>
    <property type="project" value="InterPro"/>
</dbReference>
<protein>
    <recommendedName>
        <fullName evidence="1">Dedicator of cytokinesis C/D N-terminal domain-containing protein</fullName>
    </recommendedName>
</protein>
<dbReference type="PANTHER" id="PTHR23317">
    <property type="entry name" value="DEDICATOR OF CYTOKINESIS DOCK"/>
    <property type="match status" value="1"/>
</dbReference>
<dbReference type="GO" id="GO:0007264">
    <property type="term" value="P:small GTPase-mediated signal transduction"/>
    <property type="evidence" value="ECO:0007669"/>
    <property type="project" value="InterPro"/>
</dbReference>
<dbReference type="Pfam" id="PF11878">
    <property type="entry name" value="DOCK_C-D_N"/>
    <property type="match status" value="1"/>
</dbReference>
<dbReference type="EMBL" id="JTDE01021437">
    <property type="protein sequence ID" value="KAF7232930.1"/>
    <property type="molecule type" value="Genomic_DNA"/>
</dbReference>
<accession>A0A8S9YEA4</accession>
<feature type="domain" description="Dedicator of cytokinesis C/D N-terminal" evidence="1">
    <location>
        <begin position="43"/>
        <end position="135"/>
    </location>
</feature>
<keyword evidence="3" id="KW-1185">Reference proteome</keyword>
<proteinExistence type="predicted"/>